<gene>
    <name evidence="1" type="ORF">D9619_000047</name>
</gene>
<dbReference type="OrthoDB" id="3072149at2759"/>
<dbReference type="AlphaFoldDB" id="A0A8H5BHB5"/>
<evidence type="ECO:0000313" key="2">
    <source>
        <dbReference type="Proteomes" id="UP000567179"/>
    </source>
</evidence>
<accession>A0A8H5BHB5</accession>
<dbReference type="Proteomes" id="UP000567179">
    <property type="component" value="Unassembled WGS sequence"/>
</dbReference>
<protein>
    <submittedName>
        <fullName evidence="1">Uncharacterized protein</fullName>
    </submittedName>
</protein>
<proteinExistence type="predicted"/>
<reference evidence="1 2" key="1">
    <citation type="journal article" date="2020" name="ISME J.">
        <title>Uncovering the hidden diversity of litter-decomposition mechanisms in mushroom-forming fungi.</title>
        <authorList>
            <person name="Floudas D."/>
            <person name="Bentzer J."/>
            <person name="Ahren D."/>
            <person name="Johansson T."/>
            <person name="Persson P."/>
            <person name="Tunlid A."/>
        </authorList>
    </citation>
    <scope>NUCLEOTIDE SEQUENCE [LARGE SCALE GENOMIC DNA]</scope>
    <source>
        <strain evidence="1 2">CBS 101986</strain>
    </source>
</reference>
<sequence length="383" mass="43882">MASMTRPTVNIPNELYREIAKNLHQRRDKASLLSLALVSSVWRHESQRVLFSSLSNDWNSKKSTRRTHILFLESILAHPDRLGPCVHLYAQNGLAENTVAVEEFEEENFCEGMQLWDLTSRALSVMINLKHLYIYTGVNARSVAKDFLVDCRFQLETFSWRCEETSKEALVAFLLTQRVLTHIEIGAPAEWSDLSWLTPDMCPSLTSTVCRMLSAGLLEPRREVVALKGIVTEDIEHLLGLQNTLSSVFQRIRYLSVWSYPFSSTLLRPIAPNLSLLEIQIWDFTSSKSLFALNFPSLRVLALLDGAHIIENATLLVQIPTAAFDQLPKLEHIFIRPYNPVQFGYHAKMSLDRANPDAKVEVDRFIRDCRLGLPWWTVYEMDM</sequence>
<comment type="caution">
    <text evidence="1">The sequence shown here is derived from an EMBL/GenBank/DDBJ whole genome shotgun (WGS) entry which is preliminary data.</text>
</comment>
<name>A0A8H5BHB5_9AGAR</name>
<keyword evidence="2" id="KW-1185">Reference proteome</keyword>
<evidence type="ECO:0000313" key="1">
    <source>
        <dbReference type="EMBL" id="KAF5322876.1"/>
    </source>
</evidence>
<organism evidence="1 2">
    <name type="scientific">Psilocybe cf. subviscida</name>
    <dbReference type="NCBI Taxonomy" id="2480587"/>
    <lineage>
        <taxon>Eukaryota</taxon>
        <taxon>Fungi</taxon>
        <taxon>Dikarya</taxon>
        <taxon>Basidiomycota</taxon>
        <taxon>Agaricomycotina</taxon>
        <taxon>Agaricomycetes</taxon>
        <taxon>Agaricomycetidae</taxon>
        <taxon>Agaricales</taxon>
        <taxon>Agaricineae</taxon>
        <taxon>Strophariaceae</taxon>
        <taxon>Psilocybe</taxon>
    </lineage>
</organism>
<dbReference type="EMBL" id="JAACJJ010000028">
    <property type="protein sequence ID" value="KAF5322876.1"/>
    <property type="molecule type" value="Genomic_DNA"/>
</dbReference>